<evidence type="ECO:0000313" key="2">
    <source>
        <dbReference type="Proteomes" id="UP000278288"/>
    </source>
</evidence>
<accession>A0AAD0YR13</accession>
<gene>
    <name evidence="1" type="ORF">EG343_13300</name>
</gene>
<proteinExistence type="predicted"/>
<dbReference type="NCBIfam" id="NF047798">
    <property type="entry name" value="leader_Chryseo"/>
    <property type="match status" value="1"/>
</dbReference>
<dbReference type="AlphaFoldDB" id="A0AAD0YR13"/>
<sequence length="53" mass="5897">MKNLKKLSKRQLKTIAGGETCPIPASWCSEWCGWSAWQKAHCANAVIDMPCDC</sequence>
<protein>
    <submittedName>
        <fullName evidence="1">Protein with bacteriocin-type signal sequence</fullName>
    </submittedName>
</protein>
<dbReference type="InterPro" id="IPR058074">
    <property type="entry name" value="Bacteriocin-like"/>
</dbReference>
<reference evidence="1 2" key="1">
    <citation type="submission" date="2018-11" db="EMBL/GenBank/DDBJ databases">
        <title>Proposal to divide the Flavobacteriaceae and reorganize its genera based on Amino Acid Identity values calculated from whole genome sequences.</title>
        <authorList>
            <person name="Nicholson A.C."/>
            <person name="Gulvik C.A."/>
            <person name="Whitney A.M."/>
            <person name="Humrighouse B.W."/>
            <person name="Bell M."/>
            <person name="Holmes B."/>
            <person name="Steigerwalt A.G."/>
            <person name="Villarma A."/>
            <person name="Sheth M."/>
            <person name="Batra D."/>
            <person name="Pryor J."/>
            <person name="Bernardet J.-F."/>
            <person name="Hugo C."/>
            <person name="Kampfer P."/>
            <person name="Newman J."/>
            <person name="McQuiston J.R."/>
        </authorList>
    </citation>
    <scope>NUCLEOTIDE SEQUENCE [LARGE SCALE GENOMIC DNA]</scope>
    <source>
        <strain evidence="1 2">G0041</strain>
    </source>
</reference>
<organism evidence="1 2">
    <name type="scientific">Chryseobacterium nakagawai</name>
    <dbReference type="NCBI Taxonomy" id="1241982"/>
    <lineage>
        <taxon>Bacteria</taxon>
        <taxon>Pseudomonadati</taxon>
        <taxon>Bacteroidota</taxon>
        <taxon>Flavobacteriia</taxon>
        <taxon>Flavobacteriales</taxon>
        <taxon>Weeksellaceae</taxon>
        <taxon>Chryseobacterium group</taxon>
        <taxon>Chryseobacterium</taxon>
    </lineage>
</organism>
<dbReference type="Proteomes" id="UP000278288">
    <property type="component" value="Chromosome"/>
</dbReference>
<dbReference type="KEGG" id="cnk:EG343_13300"/>
<dbReference type="EMBL" id="CP033923">
    <property type="protein sequence ID" value="AZA91531.1"/>
    <property type="molecule type" value="Genomic_DNA"/>
</dbReference>
<dbReference type="RefSeq" id="WP_123858270.1">
    <property type="nucleotide sequence ID" value="NZ_CP033923.1"/>
</dbReference>
<name>A0AAD0YR13_CHRNA</name>
<keyword evidence="2" id="KW-1185">Reference proteome</keyword>
<evidence type="ECO:0000313" key="1">
    <source>
        <dbReference type="EMBL" id="AZA91531.1"/>
    </source>
</evidence>